<organism evidence="1">
    <name type="scientific">Erwinia amylovora</name>
    <name type="common">Fire blight bacteria</name>
    <dbReference type="NCBI Taxonomy" id="552"/>
    <lineage>
        <taxon>Bacteria</taxon>
        <taxon>Pseudomonadati</taxon>
        <taxon>Pseudomonadota</taxon>
        <taxon>Gammaproteobacteria</taxon>
        <taxon>Enterobacterales</taxon>
        <taxon>Erwiniaceae</taxon>
        <taxon>Erwinia</taxon>
    </lineage>
</organism>
<accession>Q9FCX2</accession>
<reference evidence="1" key="1">
    <citation type="submission" date="2000-06" db="EMBL/GenBank/DDBJ databases">
        <authorList>
            <person name="Geider K.K."/>
        </authorList>
    </citation>
    <scope>NUCLEOTIDE SEQUENCE</scope>
    <source>
        <strain evidence="1">Ea1/79</strain>
    </source>
</reference>
<reference evidence="1" key="2">
    <citation type="submission" date="2000-08" db="EMBL/GenBank/DDBJ databases">
        <title>Genes of Erwinia amylovora involved in yellow color formation and release of a low-molecular-weight compound during growth in the presence of copper ions.</title>
        <authorList>
            <person name="Zhang Y."/>
            <person name="Jock S."/>
            <person name="Geider K."/>
        </authorList>
    </citation>
    <scope>NUCLEOTIDE SEQUENCE</scope>
    <source>
        <strain evidence="1">Ea1/79</strain>
    </source>
</reference>
<name>Q9FCX2_ERWAM</name>
<gene>
    <name evidence="1" type="primary">ycfA</name>
</gene>
<dbReference type="AlphaFoldDB" id="Q9FCX2"/>
<proteinExistence type="predicted"/>
<protein>
    <submittedName>
        <fullName evidence="1">YcfA protein</fullName>
    </submittedName>
</protein>
<dbReference type="Gene3D" id="3.40.50.620">
    <property type="entry name" value="HUPs"/>
    <property type="match status" value="1"/>
</dbReference>
<dbReference type="EMBL" id="AJ289879">
    <property type="protein sequence ID" value="CAC05486.1"/>
    <property type="molecule type" value="Genomic_DNA"/>
</dbReference>
<sequence length="253" mass="28512">MTNQYSVKPQLVMFTGGRDSTLAACYLMLQGIPVHLWSGNSGCSLHRGILSHRVEEMKNRFGDLVVGHTVADISGAFRSIAIEALEQDILKYRKNLVLLGEKLAIHAHLVDFCRRNDINTINDGITHYQMEFPEQRLVAKTFLMEMMAQYDINYQSPVYEFAQSADDVKYRLLQLGISTKSLEGISIFADSFSTPSDDVVLAYLREKAPLAHNIVNFLAGETLNPPVLNNSARSLRLYENRDVICGLRLSELR</sequence>
<dbReference type="InterPro" id="IPR014729">
    <property type="entry name" value="Rossmann-like_a/b/a_fold"/>
</dbReference>
<dbReference type="SUPFAM" id="SSF52402">
    <property type="entry name" value="Adenine nucleotide alpha hydrolases-like"/>
    <property type="match status" value="1"/>
</dbReference>
<evidence type="ECO:0000313" key="1">
    <source>
        <dbReference type="EMBL" id="CAC05486.1"/>
    </source>
</evidence>